<evidence type="ECO:0000256" key="1">
    <source>
        <dbReference type="ARBA" id="ARBA00006594"/>
    </source>
</evidence>
<dbReference type="Pfam" id="PF04851">
    <property type="entry name" value="ResIII"/>
    <property type="match status" value="1"/>
</dbReference>
<dbReference type="EMBL" id="DVOR01000208">
    <property type="protein sequence ID" value="HIV09711.1"/>
    <property type="molecule type" value="Genomic_DNA"/>
</dbReference>
<keyword evidence="5" id="KW-0378">Hydrolase</keyword>
<dbReference type="InterPro" id="IPR027417">
    <property type="entry name" value="P-loop_NTPase"/>
</dbReference>
<dbReference type="CDD" id="cd18785">
    <property type="entry name" value="SF2_C"/>
    <property type="match status" value="1"/>
</dbReference>
<dbReference type="InterPro" id="IPR029063">
    <property type="entry name" value="SAM-dependent_MTases_sf"/>
</dbReference>
<feature type="non-terminal residue" evidence="5">
    <location>
        <position position="1"/>
    </location>
</feature>
<comment type="caution">
    <text evidence="5">The sequence shown here is derived from an EMBL/GenBank/DDBJ whole genome shotgun (WGS) entry which is preliminary data.</text>
</comment>
<feature type="region of interest" description="Disordered" evidence="3">
    <location>
        <begin position="486"/>
        <end position="515"/>
    </location>
</feature>
<dbReference type="GO" id="GO:0009307">
    <property type="term" value="P:DNA restriction-modification system"/>
    <property type="evidence" value="ECO:0007669"/>
    <property type="project" value="UniProtKB-KW"/>
</dbReference>
<dbReference type="InterPro" id="IPR050742">
    <property type="entry name" value="Helicase_Restrict-Modif_Enz"/>
</dbReference>
<dbReference type="Pfam" id="PF22240">
    <property type="entry name" value="ISP_coupler"/>
    <property type="match status" value="1"/>
</dbReference>
<comment type="similarity">
    <text evidence="1">Belongs to the N(4)/N(6)-methyltransferase family.</text>
</comment>
<dbReference type="GO" id="GO:0003677">
    <property type="term" value="F:DNA binding"/>
    <property type="evidence" value="ECO:0007669"/>
    <property type="project" value="InterPro"/>
</dbReference>
<dbReference type="Gene3D" id="3.40.50.150">
    <property type="entry name" value="Vaccinia Virus protein VP39"/>
    <property type="match status" value="1"/>
</dbReference>
<dbReference type="InterPro" id="IPR001650">
    <property type="entry name" value="Helicase_C-like"/>
</dbReference>
<dbReference type="SUPFAM" id="SSF53335">
    <property type="entry name" value="S-adenosyl-L-methionine-dependent methyltransferases"/>
    <property type="match status" value="1"/>
</dbReference>
<dbReference type="GO" id="GO:0032259">
    <property type="term" value="P:methylation"/>
    <property type="evidence" value="ECO:0007669"/>
    <property type="project" value="InterPro"/>
</dbReference>
<dbReference type="AlphaFoldDB" id="A0A9D1NP79"/>
<dbReference type="Pfam" id="PF02384">
    <property type="entry name" value="N6_Mtase"/>
    <property type="match status" value="1"/>
</dbReference>
<keyword evidence="5" id="KW-0347">Helicase</keyword>
<dbReference type="InterPro" id="IPR002052">
    <property type="entry name" value="DNA_methylase_N6_adenine_CS"/>
</dbReference>
<evidence type="ECO:0000313" key="5">
    <source>
        <dbReference type="EMBL" id="HIV09711.1"/>
    </source>
</evidence>
<dbReference type="InterPro" id="IPR053980">
    <property type="entry name" value="ISP_coupler"/>
</dbReference>
<dbReference type="InterPro" id="IPR014001">
    <property type="entry name" value="Helicase_ATP-bd"/>
</dbReference>
<protein>
    <submittedName>
        <fullName evidence="5">DEAD/DEAH box helicase</fullName>
    </submittedName>
</protein>
<keyword evidence="5" id="KW-0547">Nucleotide-binding</keyword>
<feature type="non-terminal residue" evidence="5">
    <location>
        <position position="1039"/>
    </location>
</feature>
<dbReference type="PROSITE" id="PS00092">
    <property type="entry name" value="N6_MTASE"/>
    <property type="match status" value="1"/>
</dbReference>
<name>A0A9D1NP79_9BACT</name>
<evidence type="ECO:0000256" key="2">
    <source>
        <dbReference type="ARBA" id="ARBA00022747"/>
    </source>
</evidence>
<dbReference type="InterPro" id="IPR003356">
    <property type="entry name" value="DNA_methylase_A-5"/>
</dbReference>
<dbReference type="Gene3D" id="3.40.50.300">
    <property type="entry name" value="P-loop containing nucleotide triphosphate hydrolases"/>
    <property type="match status" value="2"/>
</dbReference>
<dbReference type="PANTHER" id="PTHR47396">
    <property type="entry name" value="TYPE I RESTRICTION ENZYME ECOKI R PROTEIN"/>
    <property type="match status" value="1"/>
</dbReference>
<proteinExistence type="inferred from homology"/>
<gene>
    <name evidence="5" type="ORF">IAC79_06330</name>
</gene>
<evidence type="ECO:0000259" key="4">
    <source>
        <dbReference type="PROSITE" id="PS51192"/>
    </source>
</evidence>
<dbReference type="PANTHER" id="PTHR47396:SF1">
    <property type="entry name" value="ATP-DEPENDENT HELICASE IRC3-RELATED"/>
    <property type="match status" value="1"/>
</dbReference>
<reference evidence="5" key="1">
    <citation type="submission" date="2020-10" db="EMBL/GenBank/DDBJ databases">
        <authorList>
            <person name="Gilroy R."/>
        </authorList>
    </citation>
    <scope>NUCLEOTIDE SEQUENCE</scope>
    <source>
        <strain evidence="5">35461</strain>
    </source>
</reference>
<sequence length="1039" mass="114708">RPHQLKAMAAAHAHFAAHDRGLLVMACGTGKTLTALRLMEQELPQGGLVLFLVPSIALLNQTLVSWSEEARLPLTPICVCSDATASKKKRGDTDTAPESLVDLAAPACTDPRVVAVHVQTARRNNPAALTVVFSTYQSIGVVEQVQRELGRDAFPFDFIVCDEAHRTTGVTGLRNPDGTPAKDSAFTLVHADAHVLARKRLYMTATPRLYGEGAKQKAQENSVELCSMDDEALYGAAFHRLGFGEAVDEGLLTDYKVLVLTIPEASFDPAMVQEILGEGTALEPKDAIKMIGCVNALSKQLTNPDLIPANDRAPARRAVAFCQKIAVSRETAATFTKTGEVLQRVLPEARRAGLVVPKVRHVDGTMGASLRNERLAWLKAPTEGTECRILSNVRCLSEGVDVPSLDAVLFLSDRNSEIDVVQSVGRVMRRAPGKLFGYIVVPVVIPEGVAPEEAMRDNKRYAVVWSVLNALRAHDDRFQARIERLRFTKAQPNPTPGADTNKPSGPDTAGGDDGGDIGVDIGLGRMVTENGQDEIPGLFPLPPNWDVESLQQVIYAQIVKKVGERDYFDQLATQVAQIVRRHVEVMRERIATDPAAKAHFETYYTLLKKAIYAAVSLDDALIMLAQHGVSTRLFDTLFGSDDFSRHNPISKAMESSRVLLQNLTTEEEQETLDKLYENISRKVKAISGEHDGGRCRQALIKSLYDTFFAAAFPDMAAKLGIVFTPIEVVDFILRSADEALRKHFGKKLTDEGVNILDPFTGTGTFVTRLLQSGLITPKDIRRKYREEIFANEIVLLSYYIAALNIETVYHALVGRSTYQAFPGIVLCDTFKMREVTERDIFDDEQLRPNSERLLRENRTPISVIVGNPPYSVAKGERYEVLDKDIEVTYARASTATNKNSLYDSYIKAFRWASNVVENPRGGLVCFVSNGGWLDSNACDAFRKCIVREFDEVYCYNLRGNCNTSGEVRKREGEGIFGEGSRTPITILLLIRLPTGKHTGNATIRYRDIGDYKNRKEKLADLAAQHSFFSAAWLDGATLL</sequence>
<dbReference type="GO" id="GO:0008170">
    <property type="term" value="F:N-methyltransferase activity"/>
    <property type="evidence" value="ECO:0007669"/>
    <property type="project" value="InterPro"/>
</dbReference>
<dbReference type="SUPFAM" id="SSF52540">
    <property type="entry name" value="P-loop containing nucleoside triphosphate hydrolases"/>
    <property type="match status" value="1"/>
</dbReference>
<organism evidence="5 6">
    <name type="scientific">Candidatus Spyradenecus faecavium</name>
    <dbReference type="NCBI Taxonomy" id="2840947"/>
    <lineage>
        <taxon>Bacteria</taxon>
        <taxon>Pseudomonadati</taxon>
        <taxon>Lentisphaerota</taxon>
        <taxon>Lentisphaeria</taxon>
        <taxon>Lentisphaerales</taxon>
        <taxon>Lentisphaeraceae</taxon>
        <taxon>Lentisphaeraceae incertae sedis</taxon>
        <taxon>Candidatus Spyradenecus</taxon>
    </lineage>
</organism>
<dbReference type="SMART" id="SM00487">
    <property type="entry name" value="DEXDc"/>
    <property type="match status" value="1"/>
</dbReference>
<reference evidence="5" key="2">
    <citation type="journal article" date="2021" name="PeerJ">
        <title>Extensive microbial diversity within the chicken gut microbiome revealed by metagenomics and culture.</title>
        <authorList>
            <person name="Gilroy R."/>
            <person name="Ravi A."/>
            <person name="Getino M."/>
            <person name="Pursley I."/>
            <person name="Horton D.L."/>
            <person name="Alikhan N.F."/>
            <person name="Baker D."/>
            <person name="Gharbi K."/>
            <person name="Hall N."/>
            <person name="Watson M."/>
            <person name="Adriaenssens E.M."/>
            <person name="Foster-Nyarko E."/>
            <person name="Jarju S."/>
            <person name="Secka A."/>
            <person name="Antonio M."/>
            <person name="Oren A."/>
            <person name="Chaudhuri R.R."/>
            <person name="La Ragione R."/>
            <person name="Hildebrand F."/>
            <person name="Pallen M.J."/>
        </authorList>
    </citation>
    <scope>NUCLEOTIDE SEQUENCE</scope>
    <source>
        <strain evidence="5">35461</strain>
    </source>
</reference>
<feature type="domain" description="Helicase ATP-binding" evidence="4">
    <location>
        <begin position="12"/>
        <end position="225"/>
    </location>
</feature>
<dbReference type="PRINTS" id="PR00507">
    <property type="entry name" value="N12N6MTFRASE"/>
</dbReference>
<dbReference type="InterPro" id="IPR006935">
    <property type="entry name" value="Helicase/UvrB_N"/>
</dbReference>
<dbReference type="Pfam" id="PF00271">
    <property type="entry name" value="Helicase_C"/>
    <property type="match status" value="1"/>
</dbReference>
<dbReference type="GO" id="GO:0016787">
    <property type="term" value="F:hydrolase activity"/>
    <property type="evidence" value="ECO:0007669"/>
    <property type="project" value="InterPro"/>
</dbReference>
<dbReference type="GO" id="GO:0005829">
    <property type="term" value="C:cytosol"/>
    <property type="evidence" value="ECO:0007669"/>
    <property type="project" value="TreeGrafter"/>
</dbReference>
<evidence type="ECO:0000256" key="3">
    <source>
        <dbReference type="SAM" id="MobiDB-lite"/>
    </source>
</evidence>
<dbReference type="PROSITE" id="PS51192">
    <property type="entry name" value="HELICASE_ATP_BIND_1"/>
    <property type="match status" value="1"/>
</dbReference>
<dbReference type="Proteomes" id="UP000886845">
    <property type="component" value="Unassembled WGS sequence"/>
</dbReference>
<keyword evidence="5" id="KW-0067">ATP-binding</keyword>
<dbReference type="GO" id="GO:0004386">
    <property type="term" value="F:helicase activity"/>
    <property type="evidence" value="ECO:0007669"/>
    <property type="project" value="UniProtKB-KW"/>
</dbReference>
<keyword evidence="2" id="KW-0680">Restriction system</keyword>
<evidence type="ECO:0000313" key="6">
    <source>
        <dbReference type="Proteomes" id="UP000886845"/>
    </source>
</evidence>
<dbReference type="GO" id="GO:0005524">
    <property type="term" value="F:ATP binding"/>
    <property type="evidence" value="ECO:0007669"/>
    <property type="project" value="InterPro"/>
</dbReference>
<accession>A0A9D1NP79</accession>